<evidence type="ECO:0000313" key="3">
    <source>
        <dbReference type="Proteomes" id="UP000176939"/>
    </source>
</evidence>
<sequence length="159" mass="17635">MSKKINMISKKFILILFLVLLIPVGFIILKNIVFNSGNKNQEISERGQENIPDGNQNINLPDNFPKDFPVFEKSTLMAANSNKDKIEGMSAIWEATSTVGEVLAFYQNNLLSNGWKVNVESQEENFVTISVVKDNISGFIAISKGEENKVVISVALGLK</sequence>
<feature type="transmembrane region" description="Helical" evidence="1">
    <location>
        <begin position="12"/>
        <end position="34"/>
    </location>
</feature>
<accession>A0A1F7WZ61</accession>
<name>A0A1F7WZ61_9BACT</name>
<dbReference type="Proteomes" id="UP000176939">
    <property type="component" value="Unassembled WGS sequence"/>
</dbReference>
<proteinExistence type="predicted"/>
<protein>
    <submittedName>
        <fullName evidence="2">Uncharacterized protein</fullName>
    </submittedName>
</protein>
<keyword evidence="1" id="KW-0472">Membrane</keyword>
<dbReference type="EMBL" id="MGFQ01000058">
    <property type="protein sequence ID" value="OGM08051.1"/>
    <property type="molecule type" value="Genomic_DNA"/>
</dbReference>
<gene>
    <name evidence="2" type="ORF">A2Z67_05445</name>
</gene>
<keyword evidence="1" id="KW-0812">Transmembrane</keyword>
<keyword evidence="1" id="KW-1133">Transmembrane helix</keyword>
<reference evidence="2 3" key="1">
    <citation type="journal article" date="2016" name="Nat. Commun.">
        <title>Thousands of microbial genomes shed light on interconnected biogeochemical processes in an aquifer system.</title>
        <authorList>
            <person name="Anantharaman K."/>
            <person name="Brown C.T."/>
            <person name="Hug L.A."/>
            <person name="Sharon I."/>
            <person name="Castelle C.J."/>
            <person name="Probst A.J."/>
            <person name="Thomas B.C."/>
            <person name="Singh A."/>
            <person name="Wilkins M.J."/>
            <person name="Karaoz U."/>
            <person name="Brodie E.L."/>
            <person name="Williams K.H."/>
            <person name="Hubbard S.S."/>
            <person name="Banfield J.F."/>
        </authorList>
    </citation>
    <scope>NUCLEOTIDE SEQUENCE [LARGE SCALE GENOMIC DNA]</scope>
</reference>
<comment type="caution">
    <text evidence="2">The sequence shown here is derived from an EMBL/GenBank/DDBJ whole genome shotgun (WGS) entry which is preliminary data.</text>
</comment>
<organism evidence="2 3">
    <name type="scientific">Candidatus Woesebacteria bacterium RBG_13_36_22</name>
    <dbReference type="NCBI Taxonomy" id="1802478"/>
    <lineage>
        <taxon>Bacteria</taxon>
        <taxon>Candidatus Woeseibacteriota</taxon>
    </lineage>
</organism>
<dbReference type="AlphaFoldDB" id="A0A1F7WZ61"/>
<evidence type="ECO:0000256" key="1">
    <source>
        <dbReference type="SAM" id="Phobius"/>
    </source>
</evidence>
<evidence type="ECO:0000313" key="2">
    <source>
        <dbReference type="EMBL" id="OGM08051.1"/>
    </source>
</evidence>